<feature type="compositionally biased region" description="Gly residues" evidence="2">
    <location>
        <begin position="1"/>
        <end position="10"/>
    </location>
</feature>
<dbReference type="Proteomes" id="UP001231189">
    <property type="component" value="Unassembled WGS sequence"/>
</dbReference>
<feature type="domain" description="CHCH" evidence="3">
    <location>
        <begin position="91"/>
        <end position="124"/>
    </location>
</feature>
<dbReference type="SUPFAM" id="SSF47072">
    <property type="entry name" value="Cysteine alpha-hairpin motif"/>
    <property type="match status" value="1"/>
</dbReference>
<keyword evidence="1" id="KW-1015">Disulfide bond</keyword>
<accession>A0AAD8VXK3</accession>
<evidence type="ECO:0000259" key="3">
    <source>
        <dbReference type="Pfam" id="PF06747"/>
    </source>
</evidence>
<dbReference type="InterPro" id="IPR055304">
    <property type="entry name" value="CHCHD2/10-like"/>
</dbReference>
<dbReference type="AlphaFoldDB" id="A0AAD8VXK3"/>
<sequence length="135" mass="14062">MARRSSGGGFRSTPRRRTPAPAKPAAAPGPAPHSNGGLMGGGSFVSNVFDGFTWGAGSSIGRRLVDFFAGPRTIRVAEAPSQAPAPVSDACDIHNMAFADCIKQNASDISRCQFYIDMLNQCRRDSSGGATTTIA</sequence>
<dbReference type="EMBL" id="JAUUTY010000005">
    <property type="protein sequence ID" value="KAK1626014.1"/>
    <property type="molecule type" value="Genomic_DNA"/>
</dbReference>
<gene>
    <name evidence="4" type="ORF">QYE76_000329</name>
</gene>
<name>A0AAD8VXK3_LOLMU</name>
<dbReference type="PANTHER" id="PTHR13523:SF2">
    <property type="entry name" value="COILED-COIL-HELIX-COILED-COIL-HELIX DOMAIN CONTAINING 2, ISOFORM A-RELATED"/>
    <property type="match status" value="1"/>
</dbReference>
<keyword evidence="5" id="KW-1185">Reference proteome</keyword>
<dbReference type="GO" id="GO:0007005">
    <property type="term" value="P:mitochondrion organization"/>
    <property type="evidence" value="ECO:0007669"/>
    <property type="project" value="InterPro"/>
</dbReference>
<evidence type="ECO:0000313" key="4">
    <source>
        <dbReference type="EMBL" id="KAK1626014.1"/>
    </source>
</evidence>
<protein>
    <recommendedName>
        <fullName evidence="3">CHCH domain-containing protein</fullName>
    </recommendedName>
</protein>
<evidence type="ECO:0000256" key="2">
    <source>
        <dbReference type="SAM" id="MobiDB-lite"/>
    </source>
</evidence>
<feature type="compositionally biased region" description="Low complexity" evidence="2">
    <location>
        <begin position="19"/>
        <end position="28"/>
    </location>
</feature>
<dbReference type="GO" id="GO:0005634">
    <property type="term" value="C:nucleus"/>
    <property type="evidence" value="ECO:0007669"/>
    <property type="project" value="TreeGrafter"/>
</dbReference>
<feature type="region of interest" description="Disordered" evidence="2">
    <location>
        <begin position="1"/>
        <end position="38"/>
    </location>
</feature>
<dbReference type="InterPro" id="IPR010625">
    <property type="entry name" value="CHCH"/>
</dbReference>
<dbReference type="InterPro" id="IPR009069">
    <property type="entry name" value="Cys_alpha_HP_mot_SF"/>
</dbReference>
<dbReference type="GO" id="GO:0005739">
    <property type="term" value="C:mitochondrion"/>
    <property type="evidence" value="ECO:0007669"/>
    <property type="project" value="TreeGrafter"/>
</dbReference>
<comment type="caution">
    <text evidence="4">The sequence shown here is derived from an EMBL/GenBank/DDBJ whole genome shotgun (WGS) entry which is preliminary data.</text>
</comment>
<evidence type="ECO:0000313" key="5">
    <source>
        <dbReference type="Proteomes" id="UP001231189"/>
    </source>
</evidence>
<dbReference type="PANTHER" id="PTHR13523">
    <property type="entry name" value="COILED-COIL-HELIX-COILED-COIL-HELIX DOMAIN CONTAINING 2/NUR77"/>
    <property type="match status" value="1"/>
</dbReference>
<reference evidence="4" key="1">
    <citation type="submission" date="2023-07" db="EMBL/GenBank/DDBJ databases">
        <title>A chromosome-level genome assembly of Lolium multiflorum.</title>
        <authorList>
            <person name="Chen Y."/>
            <person name="Copetti D."/>
            <person name="Kolliker R."/>
            <person name="Studer B."/>
        </authorList>
    </citation>
    <scope>NUCLEOTIDE SEQUENCE</scope>
    <source>
        <strain evidence="4">02402/16</strain>
        <tissue evidence="4">Leaf</tissue>
    </source>
</reference>
<proteinExistence type="predicted"/>
<dbReference type="Pfam" id="PF06747">
    <property type="entry name" value="CHCH"/>
    <property type="match status" value="1"/>
</dbReference>
<evidence type="ECO:0000256" key="1">
    <source>
        <dbReference type="ARBA" id="ARBA00023157"/>
    </source>
</evidence>
<organism evidence="4 5">
    <name type="scientific">Lolium multiflorum</name>
    <name type="common">Italian ryegrass</name>
    <name type="synonym">Lolium perenne subsp. multiflorum</name>
    <dbReference type="NCBI Taxonomy" id="4521"/>
    <lineage>
        <taxon>Eukaryota</taxon>
        <taxon>Viridiplantae</taxon>
        <taxon>Streptophyta</taxon>
        <taxon>Embryophyta</taxon>
        <taxon>Tracheophyta</taxon>
        <taxon>Spermatophyta</taxon>
        <taxon>Magnoliopsida</taxon>
        <taxon>Liliopsida</taxon>
        <taxon>Poales</taxon>
        <taxon>Poaceae</taxon>
        <taxon>BOP clade</taxon>
        <taxon>Pooideae</taxon>
        <taxon>Poodae</taxon>
        <taxon>Poeae</taxon>
        <taxon>Poeae Chloroplast Group 2 (Poeae type)</taxon>
        <taxon>Loliodinae</taxon>
        <taxon>Loliinae</taxon>
        <taxon>Lolium</taxon>
    </lineage>
</organism>